<sequence length="107" mass="12456">MEFVENYLAQVYRRKVADNGLAWCPEWWRHTEAVARLEALWQSWELYRLNAELGLSLWFLDHADSHMDVLFDPNGPFARCSMHNGHTDRVWPLSVKSPPPDTFSPAG</sequence>
<protein>
    <submittedName>
        <fullName evidence="1">DUF4913 domain-containing protein</fullName>
    </submittedName>
</protein>
<dbReference type="Pfam" id="PF16259">
    <property type="entry name" value="DUF4913"/>
    <property type="match status" value="1"/>
</dbReference>
<dbReference type="EMBL" id="CP109441">
    <property type="protein sequence ID" value="WUV45620.1"/>
    <property type="molecule type" value="Genomic_DNA"/>
</dbReference>
<evidence type="ECO:0000313" key="1">
    <source>
        <dbReference type="EMBL" id="WUV45620.1"/>
    </source>
</evidence>
<evidence type="ECO:0000313" key="2">
    <source>
        <dbReference type="Proteomes" id="UP001432062"/>
    </source>
</evidence>
<gene>
    <name evidence="1" type="ORF">OG563_42105</name>
</gene>
<dbReference type="InterPro" id="IPR032584">
    <property type="entry name" value="DUF4913"/>
</dbReference>
<organism evidence="1 2">
    <name type="scientific">Nocardia vinacea</name>
    <dbReference type="NCBI Taxonomy" id="96468"/>
    <lineage>
        <taxon>Bacteria</taxon>
        <taxon>Bacillati</taxon>
        <taxon>Actinomycetota</taxon>
        <taxon>Actinomycetes</taxon>
        <taxon>Mycobacteriales</taxon>
        <taxon>Nocardiaceae</taxon>
        <taxon>Nocardia</taxon>
    </lineage>
</organism>
<keyword evidence="2" id="KW-1185">Reference proteome</keyword>
<dbReference type="Proteomes" id="UP001432062">
    <property type="component" value="Chromosome"/>
</dbReference>
<name>A0ABZ1YUK0_9NOCA</name>
<proteinExistence type="predicted"/>
<accession>A0ABZ1YUK0</accession>
<reference evidence="1" key="1">
    <citation type="submission" date="2022-10" db="EMBL/GenBank/DDBJ databases">
        <title>The complete genomes of actinobacterial strains from the NBC collection.</title>
        <authorList>
            <person name="Joergensen T.S."/>
            <person name="Alvarez Arevalo M."/>
            <person name="Sterndorff E.B."/>
            <person name="Faurdal D."/>
            <person name="Vuksanovic O."/>
            <person name="Mourched A.-S."/>
            <person name="Charusanti P."/>
            <person name="Shaw S."/>
            <person name="Blin K."/>
            <person name="Weber T."/>
        </authorList>
    </citation>
    <scope>NUCLEOTIDE SEQUENCE</scope>
    <source>
        <strain evidence="1">NBC_01482</strain>
    </source>
</reference>
<dbReference type="RefSeq" id="WP_327098827.1">
    <property type="nucleotide sequence ID" value="NZ_CP109149.1"/>
</dbReference>